<feature type="compositionally biased region" description="Low complexity" evidence="1">
    <location>
        <begin position="124"/>
        <end position="145"/>
    </location>
</feature>
<reference evidence="2" key="2">
    <citation type="submission" date="2023-06" db="EMBL/GenBank/DDBJ databases">
        <authorList>
            <consortium name="Lawrence Berkeley National Laboratory"/>
            <person name="Haridas S."/>
            <person name="Hensen N."/>
            <person name="Bonometti L."/>
            <person name="Westerberg I."/>
            <person name="Brannstrom I.O."/>
            <person name="Guillou S."/>
            <person name="Cros-Aarteil S."/>
            <person name="Calhoun S."/>
            <person name="Kuo A."/>
            <person name="Mondo S."/>
            <person name="Pangilinan J."/>
            <person name="Riley R."/>
            <person name="Labutti K."/>
            <person name="Andreopoulos B."/>
            <person name="Lipzen A."/>
            <person name="Chen C."/>
            <person name="Yanf M."/>
            <person name="Daum C."/>
            <person name="Ng V."/>
            <person name="Clum A."/>
            <person name="Steindorff A."/>
            <person name="Ohm R."/>
            <person name="Martin F."/>
            <person name="Silar P."/>
            <person name="Natvig D."/>
            <person name="Lalanne C."/>
            <person name="Gautier V."/>
            <person name="Ament-Velasquez S.L."/>
            <person name="Kruys A."/>
            <person name="Hutchinson M.I."/>
            <person name="Powell A.J."/>
            <person name="Barry K."/>
            <person name="Miller A.N."/>
            <person name="Grigoriev I.V."/>
            <person name="Debuchy R."/>
            <person name="Gladieux P."/>
            <person name="Thoren M.H."/>
            <person name="Johannesson H."/>
        </authorList>
    </citation>
    <scope>NUCLEOTIDE SEQUENCE</scope>
    <source>
        <strain evidence="2">CBS 314.62</strain>
    </source>
</reference>
<gene>
    <name evidence="2" type="ORF">B0T22DRAFT_489931</name>
</gene>
<reference evidence="2" key="1">
    <citation type="journal article" date="2023" name="Mol. Phylogenet. Evol.">
        <title>Genome-scale phylogeny and comparative genomics of the fungal order Sordariales.</title>
        <authorList>
            <person name="Hensen N."/>
            <person name="Bonometti L."/>
            <person name="Westerberg I."/>
            <person name="Brannstrom I.O."/>
            <person name="Guillou S."/>
            <person name="Cros-Aarteil S."/>
            <person name="Calhoun S."/>
            <person name="Haridas S."/>
            <person name="Kuo A."/>
            <person name="Mondo S."/>
            <person name="Pangilinan J."/>
            <person name="Riley R."/>
            <person name="LaButti K."/>
            <person name="Andreopoulos B."/>
            <person name="Lipzen A."/>
            <person name="Chen C."/>
            <person name="Yan M."/>
            <person name="Daum C."/>
            <person name="Ng V."/>
            <person name="Clum A."/>
            <person name="Steindorff A."/>
            <person name="Ohm R.A."/>
            <person name="Martin F."/>
            <person name="Silar P."/>
            <person name="Natvig D.O."/>
            <person name="Lalanne C."/>
            <person name="Gautier V."/>
            <person name="Ament-Velasquez S.L."/>
            <person name="Kruys A."/>
            <person name="Hutchinson M.I."/>
            <person name="Powell A.J."/>
            <person name="Barry K."/>
            <person name="Miller A.N."/>
            <person name="Grigoriev I.V."/>
            <person name="Debuchy R."/>
            <person name="Gladieux P."/>
            <person name="Hiltunen Thoren M."/>
            <person name="Johannesson H."/>
        </authorList>
    </citation>
    <scope>NUCLEOTIDE SEQUENCE</scope>
    <source>
        <strain evidence="2">CBS 314.62</strain>
    </source>
</reference>
<feature type="region of interest" description="Disordered" evidence="1">
    <location>
        <begin position="93"/>
        <end position="270"/>
    </location>
</feature>
<evidence type="ECO:0000256" key="1">
    <source>
        <dbReference type="SAM" id="MobiDB-lite"/>
    </source>
</evidence>
<comment type="caution">
    <text evidence="2">The sequence shown here is derived from an EMBL/GenBank/DDBJ whole genome shotgun (WGS) entry which is preliminary data.</text>
</comment>
<dbReference type="AlphaFoldDB" id="A0AAE0X9A2"/>
<accession>A0AAE0X9A2</accession>
<feature type="compositionally biased region" description="Basic and acidic residues" evidence="1">
    <location>
        <begin position="200"/>
        <end position="212"/>
    </location>
</feature>
<keyword evidence="3" id="KW-1185">Reference proteome</keyword>
<feature type="compositionally biased region" description="Acidic residues" evidence="1">
    <location>
        <begin position="187"/>
        <end position="199"/>
    </location>
</feature>
<evidence type="ECO:0000313" key="2">
    <source>
        <dbReference type="EMBL" id="KAK3688192.1"/>
    </source>
</evidence>
<dbReference type="Proteomes" id="UP001270362">
    <property type="component" value="Unassembled WGS sequence"/>
</dbReference>
<feature type="compositionally biased region" description="Basic and acidic residues" evidence="1">
    <location>
        <begin position="93"/>
        <end position="123"/>
    </location>
</feature>
<feature type="compositionally biased region" description="Acidic residues" evidence="1">
    <location>
        <begin position="213"/>
        <end position="261"/>
    </location>
</feature>
<evidence type="ECO:0000313" key="3">
    <source>
        <dbReference type="Proteomes" id="UP001270362"/>
    </source>
</evidence>
<dbReference type="EMBL" id="JAULSO010000002">
    <property type="protein sequence ID" value="KAK3688192.1"/>
    <property type="molecule type" value="Genomic_DNA"/>
</dbReference>
<protein>
    <submittedName>
        <fullName evidence="2">Uncharacterized protein</fullName>
    </submittedName>
</protein>
<name>A0AAE0X9A2_9PEZI</name>
<feature type="region of interest" description="Disordered" evidence="1">
    <location>
        <begin position="1"/>
        <end position="22"/>
    </location>
</feature>
<proteinExistence type="predicted"/>
<organism evidence="2 3">
    <name type="scientific">Podospora appendiculata</name>
    <dbReference type="NCBI Taxonomy" id="314037"/>
    <lineage>
        <taxon>Eukaryota</taxon>
        <taxon>Fungi</taxon>
        <taxon>Dikarya</taxon>
        <taxon>Ascomycota</taxon>
        <taxon>Pezizomycotina</taxon>
        <taxon>Sordariomycetes</taxon>
        <taxon>Sordariomycetidae</taxon>
        <taxon>Sordariales</taxon>
        <taxon>Podosporaceae</taxon>
        <taxon>Podospora</taxon>
    </lineage>
</organism>
<sequence>MLANAPAGRRFARPSTQRTNRMPPVLTELTDFVDEATSFAETVVGPVEWVDFVLRLSTRHGHRLGQKLTEMTLVELFTALIDARRRYKKDVSARLEQERKDHEDIGNDSDHDADEREADDAASRRFFASRSGRNGAGASAETAAADADESRYDSNEFCGPDPSSDEDEEEDREGRDVGDLAAKVEAMEIDDPMDIDDAMDIDKPMAADKAMDIDEDMAIDEDEDEDEDEDMDEDEDEDEDEDMDEDEDEDEDEDMDEDEDESVLKMIIRG</sequence>